<dbReference type="EMBL" id="FTPD01000001">
    <property type="protein sequence ID" value="SIT52823.1"/>
    <property type="molecule type" value="Genomic_DNA"/>
</dbReference>
<sequence>MIRTALHQRSYQWIGAAALVAVRDSTKSEIRVDGFACRNWVATLHPSILSVIGFGLAGALSGLMALFVLSFHQAQMVNWWDKLFPENWNYSRNRWQCSLSRRSFSCL</sequence>
<accession>A0A1R3V346</accession>
<dbReference type="AlphaFoldDB" id="A0A1R3V346"/>
<evidence type="ECO:0000313" key="3">
    <source>
        <dbReference type="Proteomes" id="UP000188388"/>
    </source>
</evidence>
<gene>
    <name evidence="2" type="ORF">BQ8794_10193</name>
</gene>
<organism evidence="2 3">
    <name type="scientific">Mesorhizobium prunaredense</name>
    <dbReference type="NCBI Taxonomy" id="1631249"/>
    <lineage>
        <taxon>Bacteria</taxon>
        <taxon>Pseudomonadati</taxon>
        <taxon>Pseudomonadota</taxon>
        <taxon>Alphaproteobacteria</taxon>
        <taxon>Hyphomicrobiales</taxon>
        <taxon>Phyllobacteriaceae</taxon>
        <taxon>Mesorhizobium</taxon>
    </lineage>
</organism>
<name>A0A1R3V346_9HYPH</name>
<keyword evidence="1" id="KW-0472">Membrane</keyword>
<keyword evidence="3" id="KW-1185">Reference proteome</keyword>
<feature type="transmembrane region" description="Helical" evidence="1">
    <location>
        <begin position="48"/>
        <end position="69"/>
    </location>
</feature>
<reference evidence="3" key="1">
    <citation type="submission" date="2017-01" db="EMBL/GenBank/DDBJ databases">
        <authorList>
            <person name="Brunel B."/>
        </authorList>
    </citation>
    <scope>NUCLEOTIDE SEQUENCE [LARGE SCALE GENOMIC DNA]</scope>
</reference>
<evidence type="ECO:0000313" key="2">
    <source>
        <dbReference type="EMBL" id="SIT52823.1"/>
    </source>
</evidence>
<dbReference type="Proteomes" id="UP000188388">
    <property type="component" value="Unassembled WGS sequence"/>
</dbReference>
<proteinExistence type="predicted"/>
<protein>
    <submittedName>
        <fullName evidence="2">Uncharacterized protein</fullName>
    </submittedName>
</protein>
<evidence type="ECO:0000256" key="1">
    <source>
        <dbReference type="SAM" id="Phobius"/>
    </source>
</evidence>
<keyword evidence="1" id="KW-0812">Transmembrane</keyword>
<keyword evidence="1" id="KW-1133">Transmembrane helix</keyword>